<dbReference type="AlphaFoldDB" id="A0A290S4J1"/>
<keyword evidence="2" id="KW-0812">Transmembrane</keyword>
<protein>
    <recommendedName>
        <fullName evidence="5">Pilus assembly protein</fullName>
    </recommendedName>
</protein>
<evidence type="ECO:0000313" key="3">
    <source>
        <dbReference type="EMBL" id="ATC86457.1"/>
    </source>
</evidence>
<organism evidence="3 4">
    <name type="scientific">Pseudoalteromonas arctica A 37-1-2</name>
    <dbReference type="NCBI Taxonomy" id="1117313"/>
    <lineage>
        <taxon>Bacteria</taxon>
        <taxon>Pseudomonadati</taxon>
        <taxon>Pseudomonadota</taxon>
        <taxon>Gammaproteobacteria</taxon>
        <taxon>Alteromonadales</taxon>
        <taxon>Pseudoalteromonadaceae</taxon>
        <taxon>Pseudoalteromonas</taxon>
    </lineage>
</organism>
<evidence type="ECO:0000256" key="2">
    <source>
        <dbReference type="SAM" id="Phobius"/>
    </source>
</evidence>
<reference evidence="3 4" key="1">
    <citation type="journal article" date="2012" name="J. Bacteriol.">
        <title>Genome sequences of type strains of seven species of the marine bacterium Pseudoalteromonas.</title>
        <authorList>
            <person name="Xie B.B."/>
            <person name="Shu Y.L."/>
            <person name="Qin Q.L."/>
            <person name="Rong J.C."/>
            <person name="Zhang X.Y."/>
            <person name="Chen X.L."/>
            <person name="Shi M."/>
            <person name="He H.L."/>
            <person name="Zhou B.C."/>
            <person name="Zhang Y.Z."/>
        </authorList>
    </citation>
    <scope>NUCLEOTIDE SEQUENCE [LARGE SCALE GENOMIC DNA]</scope>
    <source>
        <strain evidence="3 4">A 37-1-2</strain>
    </source>
</reference>
<keyword evidence="2" id="KW-0472">Membrane</keyword>
<gene>
    <name evidence="3" type="ORF">PARC_a1902</name>
</gene>
<evidence type="ECO:0000256" key="1">
    <source>
        <dbReference type="SAM" id="MobiDB-lite"/>
    </source>
</evidence>
<proteinExistence type="predicted"/>
<sequence>MLKKQHLGQGTTEYIIIVALIAVSAIGVYSFFGKTVRNQVAALATEVAGNDSSAQIANAKAAADSAAITADKDYNLGNYNEGANNAAGESGGSSGGSEVVD</sequence>
<keyword evidence="2" id="KW-1133">Transmembrane helix</keyword>
<feature type="region of interest" description="Disordered" evidence="1">
    <location>
        <begin position="81"/>
        <end position="101"/>
    </location>
</feature>
<evidence type="ECO:0000313" key="4">
    <source>
        <dbReference type="Proteomes" id="UP000016505"/>
    </source>
</evidence>
<feature type="transmembrane region" description="Helical" evidence="2">
    <location>
        <begin position="12"/>
        <end position="32"/>
    </location>
</feature>
<dbReference type="KEGG" id="part:PARC_a1902"/>
<accession>A0A290S4J1</accession>
<dbReference type="Proteomes" id="UP000016505">
    <property type="component" value="Chromosome I"/>
</dbReference>
<name>A0A290S4J1_9GAMM</name>
<dbReference type="EMBL" id="CP011025">
    <property type="protein sequence ID" value="ATC86457.1"/>
    <property type="molecule type" value="Genomic_DNA"/>
</dbReference>
<evidence type="ECO:0008006" key="5">
    <source>
        <dbReference type="Google" id="ProtNLM"/>
    </source>
</evidence>
<dbReference type="RefSeq" id="WP_010552692.1">
    <property type="nucleotide sequence ID" value="NZ_CP011025.1"/>
</dbReference>